<dbReference type="OrthoDB" id="8595007at2"/>
<keyword evidence="1" id="KW-0175">Coiled coil</keyword>
<dbReference type="EMBL" id="BBWV01000003">
    <property type="protein sequence ID" value="GAO44589.1"/>
    <property type="molecule type" value="Genomic_DNA"/>
</dbReference>
<name>A0A0E9N438_9BACT</name>
<dbReference type="Pfam" id="PF01841">
    <property type="entry name" value="Transglut_core"/>
    <property type="match status" value="1"/>
</dbReference>
<feature type="signal peptide" evidence="2">
    <location>
        <begin position="1"/>
        <end position="21"/>
    </location>
</feature>
<dbReference type="Gene3D" id="2.60.40.3140">
    <property type="match status" value="1"/>
</dbReference>
<protein>
    <submittedName>
        <fullName evidence="5">Uncharacterized protein</fullName>
    </submittedName>
</protein>
<dbReference type="PROSITE" id="PS51257">
    <property type="entry name" value="PROKAR_LIPOPROTEIN"/>
    <property type="match status" value="1"/>
</dbReference>
<evidence type="ECO:0000256" key="1">
    <source>
        <dbReference type="SAM" id="Coils"/>
    </source>
</evidence>
<evidence type="ECO:0000259" key="4">
    <source>
        <dbReference type="Pfam" id="PF12969"/>
    </source>
</evidence>
<dbReference type="InterPro" id="IPR024618">
    <property type="entry name" value="DUF3857"/>
</dbReference>
<proteinExistence type="predicted"/>
<accession>A0A0E9N438</accession>
<dbReference type="Pfam" id="PF12969">
    <property type="entry name" value="DUF3857"/>
    <property type="match status" value="1"/>
</dbReference>
<dbReference type="STRING" id="1220578.FPE01S_03_06270"/>
<reference evidence="5 6" key="1">
    <citation type="submission" date="2015-04" db="EMBL/GenBank/DDBJ databases">
        <title>Whole genome shotgun sequence of Flavihumibacter petaseus NBRC 106054.</title>
        <authorList>
            <person name="Miyazawa S."/>
            <person name="Hosoyama A."/>
            <person name="Hashimoto M."/>
            <person name="Noguchi M."/>
            <person name="Tsuchikane K."/>
            <person name="Ohji S."/>
            <person name="Yamazoe A."/>
            <person name="Ichikawa N."/>
            <person name="Kimura A."/>
            <person name="Fujita N."/>
        </authorList>
    </citation>
    <scope>NUCLEOTIDE SEQUENCE [LARGE SCALE GENOMIC DNA]</scope>
    <source>
        <strain evidence="5 6">NBRC 106054</strain>
    </source>
</reference>
<dbReference type="RefSeq" id="WP_052955997.1">
    <property type="nucleotide sequence ID" value="NZ_BBWV01000003.1"/>
</dbReference>
<dbReference type="Gene3D" id="3.10.620.30">
    <property type="match status" value="1"/>
</dbReference>
<evidence type="ECO:0000313" key="5">
    <source>
        <dbReference type="EMBL" id="GAO44589.1"/>
    </source>
</evidence>
<keyword evidence="6" id="KW-1185">Reference proteome</keyword>
<dbReference type="Proteomes" id="UP000033121">
    <property type="component" value="Unassembled WGS sequence"/>
</dbReference>
<dbReference type="InterPro" id="IPR038765">
    <property type="entry name" value="Papain-like_cys_pep_sf"/>
</dbReference>
<comment type="caution">
    <text evidence="5">The sequence shown here is derived from an EMBL/GenBank/DDBJ whole genome shotgun (WGS) entry which is preliminary data.</text>
</comment>
<evidence type="ECO:0000259" key="3">
    <source>
        <dbReference type="Pfam" id="PF01841"/>
    </source>
</evidence>
<organism evidence="5 6">
    <name type="scientific">Flavihumibacter petaseus NBRC 106054</name>
    <dbReference type="NCBI Taxonomy" id="1220578"/>
    <lineage>
        <taxon>Bacteria</taxon>
        <taxon>Pseudomonadati</taxon>
        <taxon>Bacteroidota</taxon>
        <taxon>Chitinophagia</taxon>
        <taxon>Chitinophagales</taxon>
        <taxon>Chitinophagaceae</taxon>
        <taxon>Flavihumibacter</taxon>
    </lineage>
</organism>
<feature type="domain" description="Transglutaminase-like" evidence="3">
    <location>
        <begin position="287"/>
        <end position="396"/>
    </location>
</feature>
<dbReference type="Gene3D" id="2.60.120.1130">
    <property type="match status" value="1"/>
</dbReference>
<gene>
    <name evidence="5" type="ORF">FPE01S_03_06270</name>
</gene>
<evidence type="ECO:0000256" key="2">
    <source>
        <dbReference type="SAM" id="SignalP"/>
    </source>
</evidence>
<keyword evidence="2" id="KW-0732">Signal</keyword>
<feature type="chain" id="PRO_5002430394" evidence="2">
    <location>
        <begin position="22"/>
        <end position="647"/>
    </location>
</feature>
<feature type="domain" description="DUF3857" evidence="4">
    <location>
        <begin position="126"/>
        <end position="226"/>
    </location>
</feature>
<evidence type="ECO:0000313" key="6">
    <source>
        <dbReference type="Proteomes" id="UP000033121"/>
    </source>
</evidence>
<sequence length="647" mass="74494">MKGRILTVALLTAFSCTSLFAQLQTPDGDGAAQSTALKKISKKAKYGAYLIEEEFDFSTGKGMNDQPVVTARDKGTIEMVSLEKGTPVGYLLPYNDFVKLRDYDFEIFYRKDFKSQKYPPLKMSLTDDDIFFDDSYGLYYGFEAAESGQRCRFKYDYQYTDAKYLTRLFFHQGIPVKQRVFRFKVPSWLQLTIDEKNFGYMKIKKETRKEGNFTIYTYTAENLQAMKAEPSSLGKPYYLPHLIITVRSFSVDNKSYAGFKTVDDLYSWYSLLYQKAQNDKQAISNQVEELTKGLKTDEEKIRAIYYWVQDNIRYIAFEEGYAGFVPHTVQQVFRNKYGDCKGMANLLTEMLKLAGYDAHFAWVGTREIPYDHNEVQSLCVDNHAISVLYFQGKTWFLDGTEKYAPFGVNAYRIQGKTVLVEHGDKCKVERVPAANLGDNTMQTTVRLKLDGDKLKGHVKMQFVGEAKNFFHYVYNNIPSNKRNDFLKNLVELNNNNTDVTNLKTSDFKNRDIPLVVEGDVEVSNQVTKVDKVCYTSMDFFPGTFSGFIPDEERLTPIDLDHIFVASDEVILELPANAKPKQLPELFRANFKENTIEATYSAEKNTIVLRKKMQLSTPVIMNDGFTEWKAFLTRIKEYNRNNVSIQLP</sequence>
<dbReference type="InterPro" id="IPR002931">
    <property type="entry name" value="Transglutaminase-like"/>
</dbReference>
<dbReference type="AlphaFoldDB" id="A0A0E9N438"/>
<dbReference type="SUPFAM" id="SSF54001">
    <property type="entry name" value="Cysteine proteinases"/>
    <property type="match status" value="1"/>
</dbReference>
<feature type="coiled-coil region" evidence="1">
    <location>
        <begin position="273"/>
        <end position="300"/>
    </location>
</feature>